<dbReference type="InterPro" id="IPR050935">
    <property type="entry name" value="Bromo_chromatin_reader"/>
</dbReference>
<protein>
    <recommendedName>
        <fullName evidence="4">Bromo domain-containing protein</fullName>
    </recommendedName>
</protein>
<dbReference type="GO" id="GO:0005634">
    <property type="term" value="C:nucleus"/>
    <property type="evidence" value="ECO:0007669"/>
    <property type="project" value="TreeGrafter"/>
</dbReference>
<accession>A0A9N8KQA6</accession>
<dbReference type="GO" id="GO:0006355">
    <property type="term" value="P:regulation of DNA-templated transcription"/>
    <property type="evidence" value="ECO:0007669"/>
    <property type="project" value="TreeGrafter"/>
</dbReference>
<feature type="domain" description="Bromo" evidence="4">
    <location>
        <begin position="29"/>
        <end position="99"/>
    </location>
</feature>
<dbReference type="InterPro" id="IPR018359">
    <property type="entry name" value="Bromodomain_CS"/>
</dbReference>
<dbReference type="PANTHER" id="PTHR22880:SF225">
    <property type="entry name" value="BROMODOMAIN-CONTAINING PROTEIN BET-1-RELATED"/>
    <property type="match status" value="1"/>
</dbReference>
<evidence type="ECO:0000256" key="1">
    <source>
        <dbReference type="ARBA" id="ARBA00023117"/>
    </source>
</evidence>
<dbReference type="Gene3D" id="1.20.920.10">
    <property type="entry name" value="Bromodomain-like"/>
    <property type="match status" value="1"/>
</dbReference>
<dbReference type="PANTHER" id="PTHR22880">
    <property type="entry name" value="FALZ-RELATED BROMODOMAIN-CONTAINING PROTEINS"/>
    <property type="match status" value="1"/>
</dbReference>
<evidence type="ECO:0000259" key="4">
    <source>
        <dbReference type="PROSITE" id="PS50014"/>
    </source>
</evidence>
<dbReference type="SMART" id="SM00297">
    <property type="entry name" value="BROMO"/>
    <property type="match status" value="1"/>
</dbReference>
<evidence type="ECO:0000313" key="6">
    <source>
        <dbReference type="Proteomes" id="UP000745764"/>
    </source>
</evidence>
<dbReference type="Pfam" id="PF00439">
    <property type="entry name" value="Bromodomain"/>
    <property type="match status" value="1"/>
</dbReference>
<feature type="compositionally biased region" description="Polar residues" evidence="3">
    <location>
        <begin position="153"/>
        <end position="169"/>
    </location>
</feature>
<feature type="compositionally biased region" description="Low complexity" evidence="3">
    <location>
        <begin position="170"/>
        <end position="187"/>
    </location>
</feature>
<sequence length="395" mass="43971">MAPQQNTTKMEHADFLFCEHVLEEFKRFKHRKYVATFKEPVDIVAVPTYLNVIRQPMDLSTIAFKFGKNVYDSATSFKADFELMFDNCDRFNAGHPPSAVFEHGRQFREEFNQVWLDQHNWLKRVHPEVFKAQSEEQDENMNEPPAKKRRQSSRLVTSDESSPTLQSPYTAASVVKPASSAPSTPVSGRPKRAASKASTTNASTSRADSVSSSVKQTITTKVAVSQPAESPLTEPTEAETTALQTTGHNKAPAQDASPAVPDASHSSPKSPKSHWEEFQERLRNMVTKEATRLLNNPNIKHQGPGEDPNKLANTMWEALAIDNDHGPKGVGGKASFSAWVGIAVEELSKVAIRDVGNRVKSETKKALVVVMDGHYQFLRNKLDGFHGELRARFED</sequence>
<comment type="caution">
    <text evidence="5">The sequence shown here is derived from an EMBL/GenBank/DDBJ whole genome shotgun (WGS) entry which is preliminary data.</text>
</comment>
<organism evidence="5 6">
    <name type="scientific">Aureobasidium uvarum</name>
    <dbReference type="NCBI Taxonomy" id="2773716"/>
    <lineage>
        <taxon>Eukaryota</taxon>
        <taxon>Fungi</taxon>
        <taxon>Dikarya</taxon>
        <taxon>Ascomycota</taxon>
        <taxon>Pezizomycotina</taxon>
        <taxon>Dothideomycetes</taxon>
        <taxon>Dothideomycetidae</taxon>
        <taxon>Dothideales</taxon>
        <taxon>Saccotheciaceae</taxon>
        <taxon>Aureobasidium</taxon>
    </lineage>
</organism>
<dbReference type="Proteomes" id="UP000745764">
    <property type="component" value="Unassembled WGS sequence"/>
</dbReference>
<keyword evidence="6" id="KW-1185">Reference proteome</keyword>
<feature type="region of interest" description="Disordered" evidence="3">
    <location>
        <begin position="132"/>
        <end position="277"/>
    </location>
</feature>
<evidence type="ECO:0000313" key="5">
    <source>
        <dbReference type="EMBL" id="CAD0110996.1"/>
    </source>
</evidence>
<proteinExistence type="predicted"/>
<dbReference type="GO" id="GO:0000785">
    <property type="term" value="C:chromatin"/>
    <property type="evidence" value="ECO:0007669"/>
    <property type="project" value="TreeGrafter"/>
</dbReference>
<name>A0A9N8KQA6_9PEZI</name>
<dbReference type="PROSITE" id="PS00633">
    <property type="entry name" value="BROMODOMAIN_1"/>
    <property type="match status" value="1"/>
</dbReference>
<dbReference type="OrthoDB" id="784962at2759"/>
<dbReference type="PRINTS" id="PR00503">
    <property type="entry name" value="BROMODOMAIN"/>
</dbReference>
<dbReference type="AlphaFoldDB" id="A0A9N8KQA6"/>
<reference evidence="5" key="1">
    <citation type="submission" date="2020-06" db="EMBL/GenBank/DDBJ databases">
        <authorList>
            <person name="Onetto C."/>
        </authorList>
    </citation>
    <scope>NUCLEOTIDE SEQUENCE</scope>
</reference>
<gene>
    <name evidence="5" type="ORF">AWRI4620_LOCUS5251</name>
</gene>
<dbReference type="CDD" id="cd04369">
    <property type="entry name" value="Bromodomain"/>
    <property type="match status" value="1"/>
</dbReference>
<feature type="compositionally biased region" description="Low complexity" evidence="3">
    <location>
        <begin position="195"/>
        <end position="214"/>
    </location>
</feature>
<dbReference type="EMBL" id="CAINUL010000008">
    <property type="protein sequence ID" value="CAD0110996.1"/>
    <property type="molecule type" value="Genomic_DNA"/>
</dbReference>
<dbReference type="InterPro" id="IPR036427">
    <property type="entry name" value="Bromodomain-like_sf"/>
</dbReference>
<keyword evidence="1 2" id="KW-0103">Bromodomain</keyword>
<feature type="compositionally biased region" description="Low complexity" evidence="3">
    <location>
        <begin position="227"/>
        <end position="246"/>
    </location>
</feature>
<evidence type="ECO:0000256" key="3">
    <source>
        <dbReference type="SAM" id="MobiDB-lite"/>
    </source>
</evidence>
<dbReference type="SUPFAM" id="SSF47370">
    <property type="entry name" value="Bromodomain"/>
    <property type="match status" value="1"/>
</dbReference>
<dbReference type="InterPro" id="IPR001487">
    <property type="entry name" value="Bromodomain"/>
</dbReference>
<evidence type="ECO:0000256" key="2">
    <source>
        <dbReference type="PROSITE-ProRule" id="PRU00035"/>
    </source>
</evidence>
<dbReference type="PROSITE" id="PS50014">
    <property type="entry name" value="BROMODOMAIN_2"/>
    <property type="match status" value="1"/>
</dbReference>
<dbReference type="GO" id="GO:0006338">
    <property type="term" value="P:chromatin remodeling"/>
    <property type="evidence" value="ECO:0007669"/>
    <property type="project" value="TreeGrafter"/>
</dbReference>